<dbReference type="RefSeq" id="XP_030761806.1">
    <property type="nucleotide sequence ID" value="XM_030905946.1"/>
</dbReference>
<gene>
    <name evidence="6" type="primary">LOC115886684</name>
</gene>
<evidence type="ECO:0000313" key="6">
    <source>
        <dbReference type="RefSeq" id="XP_030761806.1"/>
    </source>
</evidence>
<dbReference type="AlphaFoldDB" id="A0A6J2YEN8"/>
<accession>A0A6J2YEN8</accession>
<dbReference type="PANTHER" id="PTHR11346">
    <property type="entry name" value="GALECTIN"/>
    <property type="match status" value="1"/>
</dbReference>
<dbReference type="InterPro" id="IPR001079">
    <property type="entry name" value="Galectin_CRD"/>
</dbReference>
<keyword evidence="2" id="KW-0677">Repeat</keyword>
<dbReference type="Pfam" id="PF00337">
    <property type="entry name" value="Gal-bind_lectin"/>
    <property type="match status" value="1"/>
</dbReference>
<keyword evidence="5" id="KW-1185">Reference proteome</keyword>
<dbReference type="SUPFAM" id="SSF49899">
    <property type="entry name" value="Concanavalin A-like lectins/glucanases"/>
    <property type="match status" value="1"/>
</dbReference>
<evidence type="ECO:0000259" key="4">
    <source>
        <dbReference type="PROSITE" id="PS51304"/>
    </source>
</evidence>
<proteinExistence type="predicted"/>
<dbReference type="SMART" id="SM00276">
    <property type="entry name" value="GLECT"/>
    <property type="match status" value="1"/>
</dbReference>
<dbReference type="Gene3D" id="2.60.120.200">
    <property type="match status" value="1"/>
</dbReference>
<feature type="domain" description="Galectin" evidence="4">
    <location>
        <begin position="3"/>
        <end position="138"/>
    </location>
</feature>
<dbReference type="InParanoid" id="A0A6J2YEN8"/>
<evidence type="ECO:0000313" key="5">
    <source>
        <dbReference type="Proteomes" id="UP000504635"/>
    </source>
</evidence>
<dbReference type="KEGG" id="soy:115886684"/>
<dbReference type="GeneID" id="115886684"/>
<dbReference type="CDD" id="cd00070">
    <property type="entry name" value="GLECT"/>
    <property type="match status" value="1"/>
</dbReference>
<dbReference type="PROSITE" id="PS51304">
    <property type="entry name" value="GALECTIN"/>
    <property type="match status" value="1"/>
</dbReference>
<dbReference type="InterPro" id="IPR013320">
    <property type="entry name" value="ConA-like_dom_sf"/>
</dbReference>
<dbReference type="GO" id="GO:0030246">
    <property type="term" value="F:carbohydrate binding"/>
    <property type="evidence" value="ECO:0007669"/>
    <property type="project" value="UniProtKB-UniRule"/>
</dbReference>
<sequence length="159" mass="17558">MSHVSSIPGGLRAGLNVIIRGQVPADTDDRFIIDFQTGDETGDEAAQNIAFHSSLYVNSGLIVRNSKIDGSWGTSDDSYILNVKAGQQFLINIFVKSDVYSVAINNETLYEFAHRVPLAQTDHLHVHANCIVDSVIFKYTETVDTRILNTTTEYSYSNA</sequence>
<name>A0A6J2YEN8_SITOR</name>
<dbReference type="InterPro" id="IPR044156">
    <property type="entry name" value="Galectin-like"/>
</dbReference>
<protein>
    <recommendedName>
        <fullName evidence="3">Galectin</fullName>
    </recommendedName>
</protein>
<dbReference type="Proteomes" id="UP000504635">
    <property type="component" value="Unplaced"/>
</dbReference>
<dbReference type="SMART" id="SM00908">
    <property type="entry name" value="Gal-bind_lectin"/>
    <property type="match status" value="1"/>
</dbReference>
<organism evidence="5 6">
    <name type="scientific">Sitophilus oryzae</name>
    <name type="common">Rice weevil</name>
    <name type="synonym">Curculio oryzae</name>
    <dbReference type="NCBI Taxonomy" id="7048"/>
    <lineage>
        <taxon>Eukaryota</taxon>
        <taxon>Metazoa</taxon>
        <taxon>Ecdysozoa</taxon>
        <taxon>Arthropoda</taxon>
        <taxon>Hexapoda</taxon>
        <taxon>Insecta</taxon>
        <taxon>Pterygota</taxon>
        <taxon>Neoptera</taxon>
        <taxon>Endopterygota</taxon>
        <taxon>Coleoptera</taxon>
        <taxon>Polyphaga</taxon>
        <taxon>Cucujiformia</taxon>
        <taxon>Curculionidae</taxon>
        <taxon>Dryophthorinae</taxon>
        <taxon>Sitophilus</taxon>
    </lineage>
</organism>
<dbReference type="PANTHER" id="PTHR11346:SF32">
    <property type="entry name" value="GALECTIN-4"/>
    <property type="match status" value="1"/>
</dbReference>
<evidence type="ECO:0000256" key="1">
    <source>
        <dbReference type="ARBA" id="ARBA00022734"/>
    </source>
</evidence>
<reference evidence="6" key="1">
    <citation type="submission" date="2025-08" db="UniProtKB">
        <authorList>
            <consortium name="RefSeq"/>
        </authorList>
    </citation>
    <scope>IDENTIFICATION</scope>
    <source>
        <tissue evidence="6">Gonads</tissue>
    </source>
</reference>
<evidence type="ECO:0000256" key="2">
    <source>
        <dbReference type="ARBA" id="ARBA00022737"/>
    </source>
</evidence>
<dbReference type="OrthoDB" id="6251307at2759"/>
<evidence type="ECO:0000256" key="3">
    <source>
        <dbReference type="RuleBase" id="RU102079"/>
    </source>
</evidence>
<keyword evidence="1 3" id="KW-0430">Lectin</keyword>